<feature type="domain" description="B30.2/SPRY" evidence="10">
    <location>
        <begin position="411"/>
        <end position="608"/>
    </location>
</feature>
<dbReference type="CDD" id="cd19769">
    <property type="entry name" value="Bbox2_TRIM16-like"/>
    <property type="match status" value="1"/>
</dbReference>
<dbReference type="Proteomes" id="UP000694523">
    <property type="component" value="Unplaced"/>
</dbReference>
<dbReference type="InterPro" id="IPR043136">
    <property type="entry name" value="B30.2/SPRY_sf"/>
</dbReference>
<dbReference type="SMART" id="SM00336">
    <property type="entry name" value="BBOX"/>
    <property type="match status" value="1"/>
</dbReference>
<keyword evidence="12" id="KW-1185">Reference proteome</keyword>
<dbReference type="InterPro" id="IPR003879">
    <property type="entry name" value="Butyrophylin_SPRY"/>
</dbReference>
<dbReference type="GO" id="GO:0005737">
    <property type="term" value="C:cytoplasm"/>
    <property type="evidence" value="ECO:0007669"/>
    <property type="project" value="UniProtKB-ARBA"/>
</dbReference>
<reference evidence="11" key="2">
    <citation type="submission" date="2025-09" db="UniProtKB">
        <authorList>
            <consortium name="Ensembl"/>
        </authorList>
    </citation>
    <scope>IDENTIFICATION</scope>
</reference>
<dbReference type="Pfam" id="PF13445">
    <property type="entry name" value="zf-RING_UBOX"/>
    <property type="match status" value="1"/>
</dbReference>
<evidence type="ECO:0000259" key="8">
    <source>
        <dbReference type="PROSITE" id="PS50089"/>
    </source>
</evidence>
<dbReference type="PROSITE" id="PS50089">
    <property type="entry name" value="ZF_RING_2"/>
    <property type="match status" value="1"/>
</dbReference>
<dbReference type="PANTHER" id="PTHR25465">
    <property type="entry name" value="B-BOX DOMAIN CONTAINING"/>
    <property type="match status" value="1"/>
</dbReference>
<dbReference type="InterPro" id="IPR001841">
    <property type="entry name" value="Znf_RING"/>
</dbReference>
<dbReference type="Ensembl" id="ENSNMLT00000043634.1">
    <property type="protein sequence ID" value="ENSNMLP00000039217.1"/>
    <property type="gene ID" value="ENSNMLG00000024137.1"/>
</dbReference>
<evidence type="ECO:0000256" key="3">
    <source>
        <dbReference type="ARBA" id="ARBA00022771"/>
    </source>
</evidence>
<evidence type="ECO:0000256" key="7">
    <source>
        <dbReference type="SAM" id="Coils"/>
    </source>
</evidence>
<dbReference type="Gene3D" id="4.10.830.40">
    <property type="match status" value="1"/>
</dbReference>
<dbReference type="InterPro" id="IPR001870">
    <property type="entry name" value="B30.2/SPRY"/>
</dbReference>
<dbReference type="InterPro" id="IPR051051">
    <property type="entry name" value="E3_ubiq-ligase_TRIM/RNF"/>
</dbReference>
<keyword evidence="3 6" id="KW-0863">Zinc-finger</keyword>
<evidence type="ECO:0000256" key="4">
    <source>
        <dbReference type="ARBA" id="ARBA00022833"/>
    </source>
</evidence>
<keyword evidence="4" id="KW-0862">Zinc</keyword>
<sequence length="618" mass="69186">MCGVCAHNTDFIECLQVDSCCALALPGLELVCPDSCSESHVSKEEEEPQSVSSVCSSGLAEMASSTPSRSEEQFLCSICLEVFSEPVSTPCGHNFCKRCISQTWDTKVVCKCPLCNKSFSIRPELCVNTFISEMVSQLKLEKLEKRSSSMEEMPFFSEVQCDVCSEPKLKAVKSCLVCLSSFCESHLQPHLSAPRLKRHQLMEPVDDLEDRMCPTHEQLLKIYCSTDQKAICVVCSALEHKNHTLVSLKEAFEQEKVSLQQTVAENQRLVEQRRLKVQEITAALELSEREAQRETQQMVKVFSDIMESVQRCLDHHTKVMEQSLSKHKERAQALIQQLQQEMCELEKSSTEAQQLSLSTDPLHFLQRCPALPPAGLKDWSSVSFEPQTCEGSAARALSELETSLSQKFNKVFTQLPPKDGLRRVQTFAVDVTLDPDTANPWLVLSEDLKQVHHTDVKKKLPDSPQRFDYCVIVLGKQSFSSGRFYFEVQVKGKTDWDLGVAQESVNRKGQIYLSPKDGFWTIGLRDKDKYEAGAGPSVLLSPLRPPQKVGVFVDYGAGLVSFYDVDSADLLYSFTGCCFREKLFPYFCPFPNYGGTNSAPLIISAVDTESSTVCEGLK</sequence>
<dbReference type="SUPFAM" id="SSF57850">
    <property type="entry name" value="RING/U-box"/>
    <property type="match status" value="1"/>
</dbReference>
<dbReference type="InterPro" id="IPR003877">
    <property type="entry name" value="SPRY_dom"/>
</dbReference>
<evidence type="ECO:0000256" key="1">
    <source>
        <dbReference type="ARBA" id="ARBA00022588"/>
    </source>
</evidence>
<dbReference type="InterPro" id="IPR013320">
    <property type="entry name" value="ConA-like_dom_sf"/>
</dbReference>
<name>A0A8C6UTS6_9GOBI</name>
<keyword evidence="2" id="KW-0479">Metal-binding</keyword>
<dbReference type="SMART" id="SM00589">
    <property type="entry name" value="PRY"/>
    <property type="match status" value="1"/>
</dbReference>
<reference evidence="11" key="1">
    <citation type="submission" date="2025-08" db="UniProtKB">
        <authorList>
            <consortium name="Ensembl"/>
        </authorList>
    </citation>
    <scope>IDENTIFICATION</scope>
</reference>
<organism evidence="11 12">
    <name type="scientific">Neogobius melanostomus</name>
    <name type="common">round goby</name>
    <dbReference type="NCBI Taxonomy" id="47308"/>
    <lineage>
        <taxon>Eukaryota</taxon>
        <taxon>Metazoa</taxon>
        <taxon>Chordata</taxon>
        <taxon>Craniata</taxon>
        <taxon>Vertebrata</taxon>
        <taxon>Euteleostomi</taxon>
        <taxon>Actinopterygii</taxon>
        <taxon>Neopterygii</taxon>
        <taxon>Teleostei</taxon>
        <taxon>Neoteleostei</taxon>
        <taxon>Acanthomorphata</taxon>
        <taxon>Gobiaria</taxon>
        <taxon>Gobiiformes</taxon>
        <taxon>Gobioidei</taxon>
        <taxon>Gobiidae</taxon>
        <taxon>Benthophilinae</taxon>
        <taxon>Neogobiini</taxon>
        <taxon>Neogobius</taxon>
    </lineage>
</organism>
<evidence type="ECO:0000313" key="12">
    <source>
        <dbReference type="Proteomes" id="UP000694523"/>
    </source>
</evidence>
<evidence type="ECO:0000313" key="11">
    <source>
        <dbReference type="Ensembl" id="ENSNMLP00000039217.1"/>
    </source>
</evidence>
<dbReference type="CDD" id="cd13733">
    <property type="entry name" value="SPRY_PRY_C-I_1"/>
    <property type="match status" value="1"/>
</dbReference>
<evidence type="ECO:0000256" key="2">
    <source>
        <dbReference type="ARBA" id="ARBA00022723"/>
    </source>
</evidence>
<evidence type="ECO:0000259" key="10">
    <source>
        <dbReference type="PROSITE" id="PS50188"/>
    </source>
</evidence>
<dbReference type="FunFam" id="2.60.120.920:FF:000004">
    <property type="entry name" value="Butyrophilin subfamily 1 member A1"/>
    <property type="match status" value="1"/>
</dbReference>
<dbReference type="InterPro" id="IPR013083">
    <property type="entry name" value="Znf_RING/FYVE/PHD"/>
</dbReference>
<dbReference type="SUPFAM" id="SSF57845">
    <property type="entry name" value="B-box zinc-binding domain"/>
    <property type="match status" value="1"/>
</dbReference>
<evidence type="ECO:0000259" key="9">
    <source>
        <dbReference type="PROSITE" id="PS50119"/>
    </source>
</evidence>
<dbReference type="PROSITE" id="PS50119">
    <property type="entry name" value="ZF_BBOX"/>
    <property type="match status" value="1"/>
</dbReference>
<protein>
    <submittedName>
        <fullName evidence="11">Uncharacterized protein</fullName>
    </submittedName>
</protein>
<dbReference type="AlphaFoldDB" id="A0A8C6UTS6"/>
<proteinExistence type="predicted"/>
<keyword evidence="1" id="KW-0399">Innate immunity</keyword>
<dbReference type="Pfam" id="PF00643">
    <property type="entry name" value="zf-B_box"/>
    <property type="match status" value="1"/>
</dbReference>
<dbReference type="PRINTS" id="PR01407">
    <property type="entry name" value="BUTYPHLNCDUF"/>
</dbReference>
<dbReference type="PANTHER" id="PTHR25465:SF32">
    <property type="entry name" value="BLOODTHIRSTY-RELATED GENE FAMILY, MEMBER 16 ISOFORM X1-RELATED"/>
    <property type="match status" value="1"/>
</dbReference>
<keyword evidence="7" id="KW-0175">Coiled coil</keyword>
<dbReference type="SUPFAM" id="SSF49899">
    <property type="entry name" value="Concanavalin A-like lectins/glucanases"/>
    <property type="match status" value="1"/>
</dbReference>
<dbReference type="Gene3D" id="3.30.160.60">
    <property type="entry name" value="Classic Zinc Finger"/>
    <property type="match status" value="1"/>
</dbReference>
<accession>A0A8C6UTS6</accession>
<feature type="domain" description="B box-type" evidence="9">
    <location>
        <begin position="208"/>
        <end position="248"/>
    </location>
</feature>
<feature type="coiled-coil region" evidence="7">
    <location>
        <begin position="249"/>
        <end position="297"/>
    </location>
</feature>
<dbReference type="InterPro" id="IPR058030">
    <property type="entry name" value="TRIM8/14/16/25/29/45/65_CC"/>
</dbReference>
<dbReference type="Gene3D" id="3.30.40.10">
    <property type="entry name" value="Zinc/RING finger domain, C3HC4 (zinc finger)"/>
    <property type="match status" value="1"/>
</dbReference>
<dbReference type="GO" id="GO:0008270">
    <property type="term" value="F:zinc ion binding"/>
    <property type="evidence" value="ECO:0007669"/>
    <property type="project" value="UniProtKB-KW"/>
</dbReference>
<evidence type="ECO:0000256" key="5">
    <source>
        <dbReference type="ARBA" id="ARBA00022859"/>
    </source>
</evidence>
<dbReference type="PROSITE" id="PS00518">
    <property type="entry name" value="ZF_RING_1"/>
    <property type="match status" value="1"/>
</dbReference>
<dbReference type="Gene3D" id="2.60.120.920">
    <property type="match status" value="1"/>
</dbReference>
<dbReference type="InterPro" id="IPR017907">
    <property type="entry name" value="Znf_RING_CS"/>
</dbReference>
<feature type="domain" description="RING-type" evidence="8">
    <location>
        <begin position="76"/>
        <end position="116"/>
    </location>
</feature>
<dbReference type="Pfam" id="PF13765">
    <property type="entry name" value="PRY"/>
    <property type="match status" value="1"/>
</dbReference>
<dbReference type="Pfam" id="PF00622">
    <property type="entry name" value="SPRY"/>
    <property type="match status" value="1"/>
</dbReference>
<dbReference type="Pfam" id="PF25600">
    <property type="entry name" value="TRIM_CC"/>
    <property type="match status" value="1"/>
</dbReference>
<dbReference type="SMART" id="SM00449">
    <property type="entry name" value="SPRY"/>
    <property type="match status" value="1"/>
</dbReference>
<dbReference type="InterPro" id="IPR000315">
    <property type="entry name" value="Znf_B-box"/>
</dbReference>
<evidence type="ECO:0000256" key="6">
    <source>
        <dbReference type="PROSITE-ProRule" id="PRU00024"/>
    </source>
</evidence>
<dbReference type="InterPro" id="IPR027370">
    <property type="entry name" value="Znf-RING_euk"/>
</dbReference>
<dbReference type="InterPro" id="IPR006574">
    <property type="entry name" value="PRY"/>
</dbReference>
<keyword evidence="5" id="KW-0391">Immunity</keyword>
<feature type="coiled-coil region" evidence="7">
    <location>
        <begin position="321"/>
        <end position="351"/>
    </location>
</feature>
<dbReference type="GO" id="GO:0045087">
    <property type="term" value="P:innate immune response"/>
    <property type="evidence" value="ECO:0007669"/>
    <property type="project" value="UniProtKB-KW"/>
</dbReference>
<dbReference type="PROSITE" id="PS50188">
    <property type="entry name" value="B302_SPRY"/>
    <property type="match status" value="1"/>
</dbReference>
<dbReference type="SMART" id="SM00184">
    <property type="entry name" value="RING"/>
    <property type="match status" value="1"/>
</dbReference>